<evidence type="ECO:0000313" key="3">
    <source>
        <dbReference type="Proteomes" id="UP001164776"/>
    </source>
</evidence>
<evidence type="ECO:0000313" key="2">
    <source>
        <dbReference type="EMBL" id="KAJ1255604.1"/>
    </source>
</evidence>
<feature type="compositionally biased region" description="Basic residues" evidence="1">
    <location>
        <begin position="8"/>
        <end position="33"/>
    </location>
</feature>
<dbReference type="EMBL" id="MU629670">
    <property type="protein sequence ID" value="KAJ1255604.1"/>
    <property type="molecule type" value="Genomic_DNA"/>
</dbReference>
<evidence type="ECO:0000256" key="1">
    <source>
        <dbReference type="SAM" id="MobiDB-lite"/>
    </source>
</evidence>
<organism evidence="2 3">
    <name type="scientific">Paspalum vaginatum</name>
    <name type="common">seashore paspalum</name>
    <dbReference type="NCBI Taxonomy" id="158149"/>
    <lineage>
        <taxon>Eukaryota</taxon>
        <taxon>Viridiplantae</taxon>
        <taxon>Streptophyta</taxon>
        <taxon>Embryophyta</taxon>
        <taxon>Tracheophyta</taxon>
        <taxon>Spermatophyta</taxon>
        <taxon>Magnoliopsida</taxon>
        <taxon>Liliopsida</taxon>
        <taxon>Poales</taxon>
        <taxon>Poaceae</taxon>
        <taxon>PACMAD clade</taxon>
        <taxon>Panicoideae</taxon>
        <taxon>Andropogonodae</taxon>
        <taxon>Paspaleae</taxon>
        <taxon>Paspalinae</taxon>
        <taxon>Paspalum</taxon>
    </lineage>
</organism>
<reference evidence="2 3" key="1">
    <citation type="submission" date="2022-10" db="EMBL/GenBank/DDBJ databases">
        <title>WGS assembly of Paspalum vaginatum 540-79.</title>
        <authorList>
            <person name="Sun G."/>
            <person name="Wase N."/>
            <person name="Shu S."/>
            <person name="Jenkins J."/>
            <person name="Zhou B."/>
            <person name="Torres-Rodriguez J."/>
            <person name="Chen C."/>
            <person name="Sandor L."/>
            <person name="Plott C."/>
            <person name="Yoshinga Y."/>
            <person name="Daum C."/>
            <person name="Qi P."/>
            <person name="Barry K."/>
            <person name="Lipzen A."/>
            <person name="Berry L."/>
            <person name="Pedersen C."/>
            <person name="Gottilla T."/>
            <person name="Foltz A."/>
            <person name="Yu H."/>
            <person name="O'Malley R."/>
            <person name="Zhang C."/>
            <person name="Devos K."/>
            <person name="Sigmon B."/>
            <person name="Yu B."/>
            <person name="Obata T."/>
            <person name="Schmutz J."/>
            <person name="Schnable J."/>
        </authorList>
    </citation>
    <scope>NUCLEOTIDE SEQUENCE [LARGE SCALE GENOMIC DNA]</scope>
    <source>
        <strain evidence="3">cv. 540-79</strain>
    </source>
</reference>
<accession>A0A9W7XB02</accession>
<proteinExistence type="predicted"/>
<name>A0A9W7XB02_9POAL</name>
<dbReference type="Proteomes" id="UP001164776">
    <property type="component" value="Unassembled WGS sequence"/>
</dbReference>
<sequence>MKQSPRELRRRPRVRLHRRRAMRRGSGRRRRSTRTCGTPARARSCLCAGGQPRRLLPAGSQRAGCSFYAKRH</sequence>
<comment type="caution">
    <text evidence="2">The sequence shown here is derived from an EMBL/GenBank/DDBJ whole genome shotgun (WGS) entry which is preliminary data.</text>
</comment>
<protein>
    <submittedName>
        <fullName evidence="2">Uncharacterized protein</fullName>
    </submittedName>
</protein>
<keyword evidence="3" id="KW-1185">Reference proteome</keyword>
<gene>
    <name evidence="2" type="ORF">BS78_K183600</name>
</gene>
<feature type="region of interest" description="Disordered" evidence="1">
    <location>
        <begin position="1"/>
        <end position="38"/>
    </location>
</feature>
<dbReference type="AlphaFoldDB" id="A0A9W7XB02"/>